<feature type="binding site" description="axial binding residue" evidence="12">
    <location>
        <position position="469"/>
    </location>
    <ligand>
        <name>heme</name>
        <dbReference type="ChEBI" id="CHEBI:30413"/>
    </ligand>
    <ligandPart>
        <name>Fe</name>
        <dbReference type="ChEBI" id="CHEBI:18248"/>
    </ligandPart>
</feature>
<keyword evidence="10 14" id="KW-0503">Monooxygenase</keyword>
<evidence type="ECO:0000256" key="4">
    <source>
        <dbReference type="ARBA" id="ARBA00022617"/>
    </source>
</evidence>
<accession>A0A7C9E1Z0</accession>
<keyword evidence="5 13" id="KW-0812">Transmembrane</keyword>
<keyword evidence="9 12" id="KW-0408">Iron</keyword>
<evidence type="ECO:0000256" key="2">
    <source>
        <dbReference type="ARBA" id="ARBA00004167"/>
    </source>
</evidence>
<evidence type="ECO:0000256" key="1">
    <source>
        <dbReference type="ARBA" id="ARBA00001971"/>
    </source>
</evidence>
<evidence type="ECO:0000256" key="9">
    <source>
        <dbReference type="ARBA" id="ARBA00023004"/>
    </source>
</evidence>
<keyword evidence="7 13" id="KW-1133">Transmembrane helix</keyword>
<evidence type="ECO:0000256" key="6">
    <source>
        <dbReference type="ARBA" id="ARBA00022723"/>
    </source>
</evidence>
<dbReference type="GO" id="GO:0016712">
    <property type="term" value="F:oxidoreductase activity, acting on paired donors, with incorporation or reduction of molecular oxygen, reduced flavin or flavoprotein as one donor, and incorporation of one atom of oxygen"/>
    <property type="evidence" value="ECO:0007669"/>
    <property type="project" value="UniProtKB-EC"/>
</dbReference>
<organism evidence="14">
    <name type="scientific">Opuntia streptacantha</name>
    <name type="common">Prickly pear cactus</name>
    <name type="synonym">Opuntia cardona</name>
    <dbReference type="NCBI Taxonomy" id="393608"/>
    <lineage>
        <taxon>Eukaryota</taxon>
        <taxon>Viridiplantae</taxon>
        <taxon>Streptophyta</taxon>
        <taxon>Embryophyta</taxon>
        <taxon>Tracheophyta</taxon>
        <taxon>Spermatophyta</taxon>
        <taxon>Magnoliopsida</taxon>
        <taxon>eudicotyledons</taxon>
        <taxon>Gunneridae</taxon>
        <taxon>Pentapetalae</taxon>
        <taxon>Caryophyllales</taxon>
        <taxon>Cactineae</taxon>
        <taxon>Cactaceae</taxon>
        <taxon>Opuntioideae</taxon>
        <taxon>Opuntia</taxon>
    </lineage>
</organism>
<reference evidence="14" key="1">
    <citation type="journal article" date="2013" name="J. Plant Res.">
        <title>Effect of fungi and light on seed germination of three Opuntia species from semiarid lands of central Mexico.</title>
        <authorList>
            <person name="Delgado-Sanchez P."/>
            <person name="Jimenez-Bremont J.F."/>
            <person name="Guerrero-Gonzalez Mde L."/>
            <person name="Flores J."/>
        </authorList>
    </citation>
    <scope>NUCLEOTIDE SEQUENCE</scope>
    <source>
        <tissue evidence="14">Cladode</tissue>
    </source>
</reference>
<keyword evidence="6 12" id="KW-0479">Metal-binding</keyword>
<proteinExistence type="inferred from homology"/>
<dbReference type="GO" id="GO:0020037">
    <property type="term" value="F:heme binding"/>
    <property type="evidence" value="ECO:0007669"/>
    <property type="project" value="InterPro"/>
</dbReference>
<sequence>MVVLNPFDLFFSFSLTLFILSFAHILLIPKTPKRKHYGPPTYPILGCLISFYKNRRRLLDWYTDLLARSPSQTIEVTRLGARRIILTANPANVEYILKTNFHNFPKGEPLNEILGDLLGHGIFNVDGELWATQRKLASHEFTTKSLKEFVVKALEDEVEGRLIPLLQAAAQTNQIIDLQEVLKRLTYDTICKVSLGSDPNCLDLSAPIPPLIKAFDSAAAISAMRATSPVYLIWKLKRALNIGSEQQLKQSINTVHSVVQDIIDDKQKALAEGQAPNEDLLSRFLSAGHDRQLARDMVVSFIMAGRDTTAAAMTWLFYLLSAVDPTAREEIRAELAWAATHVDDSSHGPCPGQLGYEALRKDMKYLQACLCETMRLYPPVAWDSKHALNDDVLPDGTKVNEGDRVTYFPYGMGRMETIWGKDWFEFRPDRWFDQTGRDDQPVQGGEKSKRFKMRSPYEFPVFQAGPRVCLGKEMAFIQMKYVVASVISRFDFEPVCSDPPVFVPLLTAHMAGGFKVRVKERRS</sequence>
<comment type="similarity">
    <text evidence="3">Belongs to the cytochrome P450 family.</text>
</comment>
<evidence type="ECO:0000256" key="3">
    <source>
        <dbReference type="ARBA" id="ARBA00010617"/>
    </source>
</evidence>
<name>A0A7C9E1Z0_OPUST</name>
<protein>
    <submittedName>
        <fullName evidence="14">Unspecific monooxygenase</fullName>
        <ecNumber evidence="14">1.14.14.1</ecNumber>
    </submittedName>
</protein>
<dbReference type="CDD" id="cd11064">
    <property type="entry name" value="CYP86A"/>
    <property type="match status" value="1"/>
</dbReference>
<dbReference type="InterPro" id="IPR001128">
    <property type="entry name" value="Cyt_P450"/>
</dbReference>
<evidence type="ECO:0000256" key="5">
    <source>
        <dbReference type="ARBA" id="ARBA00022692"/>
    </source>
</evidence>
<keyword evidence="11 13" id="KW-0472">Membrane</keyword>
<evidence type="ECO:0000256" key="12">
    <source>
        <dbReference type="PIRSR" id="PIRSR602403-1"/>
    </source>
</evidence>
<dbReference type="EC" id="1.14.14.1" evidence="14"/>
<feature type="transmembrane region" description="Helical" evidence="13">
    <location>
        <begin position="6"/>
        <end position="27"/>
    </location>
</feature>
<evidence type="ECO:0000256" key="13">
    <source>
        <dbReference type="SAM" id="Phobius"/>
    </source>
</evidence>
<dbReference type="GO" id="GO:0016020">
    <property type="term" value="C:membrane"/>
    <property type="evidence" value="ECO:0007669"/>
    <property type="project" value="UniProtKB-SubCell"/>
</dbReference>
<evidence type="ECO:0000313" key="14">
    <source>
        <dbReference type="EMBL" id="MBA4654826.1"/>
    </source>
</evidence>
<keyword evidence="8 14" id="KW-0560">Oxidoreductase</keyword>
<evidence type="ECO:0000256" key="8">
    <source>
        <dbReference type="ARBA" id="ARBA00023002"/>
    </source>
</evidence>
<dbReference type="PRINTS" id="PR00385">
    <property type="entry name" value="P450"/>
</dbReference>
<dbReference type="GO" id="GO:0005506">
    <property type="term" value="F:iron ion binding"/>
    <property type="evidence" value="ECO:0007669"/>
    <property type="project" value="InterPro"/>
</dbReference>
<dbReference type="PANTHER" id="PTHR24296">
    <property type="entry name" value="CYTOCHROME P450"/>
    <property type="match status" value="1"/>
</dbReference>
<evidence type="ECO:0000256" key="11">
    <source>
        <dbReference type="ARBA" id="ARBA00023136"/>
    </source>
</evidence>
<comment type="cofactor">
    <cofactor evidence="1 12">
        <name>heme</name>
        <dbReference type="ChEBI" id="CHEBI:30413"/>
    </cofactor>
</comment>
<dbReference type="PRINTS" id="PR00465">
    <property type="entry name" value="EP450IV"/>
</dbReference>
<comment type="subcellular location">
    <subcellularLocation>
        <location evidence="2">Membrane</location>
        <topology evidence="2">Single-pass membrane protein</topology>
    </subcellularLocation>
</comment>
<evidence type="ECO:0000256" key="10">
    <source>
        <dbReference type="ARBA" id="ARBA00023033"/>
    </source>
</evidence>
<dbReference type="InterPro" id="IPR002403">
    <property type="entry name" value="Cyt_P450_E_grp-IV"/>
</dbReference>
<evidence type="ECO:0000256" key="7">
    <source>
        <dbReference type="ARBA" id="ARBA00022989"/>
    </source>
</evidence>
<dbReference type="Gene3D" id="1.10.630.10">
    <property type="entry name" value="Cytochrome P450"/>
    <property type="match status" value="1"/>
</dbReference>
<dbReference type="InterPro" id="IPR036396">
    <property type="entry name" value="Cyt_P450_sf"/>
</dbReference>
<dbReference type="AlphaFoldDB" id="A0A7C9E1Z0"/>
<dbReference type="SUPFAM" id="SSF48264">
    <property type="entry name" value="Cytochrome P450"/>
    <property type="match status" value="1"/>
</dbReference>
<dbReference type="FunFam" id="1.10.630.10:FF:000044">
    <property type="entry name" value="Cytochrome P450"/>
    <property type="match status" value="1"/>
</dbReference>
<dbReference type="Pfam" id="PF00067">
    <property type="entry name" value="p450"/>
    <property type="match status" value="1"/>
</dbReference>
<dbReference type="EMBL" id="GISG01184932">
    <property type="protein sequence ID" value="MBA4654826.1"/>
    <property type="molecule type" value="Transcribed_RNA"/>
</dbReference>
<reference evidence="14" key="2">
    <citation type="submission" date="2020-07" db="EMBL/GenBank/DDBJ databases">
        <authorList>
            <person name="Vera ALvarez R."/>
            <person name="Arias-Moreno D.M."/>
            <person name="Jimenez-Jacinto V."/>
            <person name="Jimenez-Bremont J.F."/>
            <person name="Swaminathan K."/>
            <person name="Moose S.P."/>
            <person name="Guerrero-Gonzalez M.L."/>
            <person name="Marino-Ramirez L."/>
            <person name="Landsman D."/>
            <person name="Rodriguez-Kessler M."/>
            <person name="Delgado-Sanchez P."/>
        </authorList>
    </citation>
    <scope>NUCLEOTIDE SEQUENCE</scope>
    <source>
        <tissue evidence="14">Cladode</tissue>
    </source>
</reference>
<keyword evidence="4 12" id="KW-0349">Heme</keyword>